<dbReference type="PANTHER" id="PTHR22100:SF13">
    <property type="entry name" value="WINGS APART-LIKE PROTEIN HOMOLOG"/>
    <property type="match status" value="1"/>
</dbReference>
<dbReference type="OrthoDB" id="1827233at2759"/>
<accession>A0A565BAT8</accession>
<dbReference type="AlphaFoldDB" id="A0A565BAT8"/>
<comment type="caution">
    <text evidence="3">The sequence shown here is derived from an EMBL/GenBank/DDBJ whole genome shotgun (WGS) entry which is preliminary data.</text>
</comment>
<feature type="domain" description="Wings apart-like protein C-terminal" evidence="2">
    <location>
        <begin position="1"/>
        <end position="48"/>
    </location>
</feature>
<sequence>MEIEDEVNFAIGRIRKGNQIRTRRASLVSLPEICTSQHQRRPFRAQGCLAVQLTGRSMVLDSYVTMSLVFEVDSAAQQFNGYCIYIHFQMRNQEGIAALNLYVRDDYVRAAPGGARGVKSITNYSPVNSVRLPYHIGDKRQLALKV</sequence>
<reference evidence="3" key="1">
    <citation type="submission" date="2019-07" db="EMBL/GenBank/DDBJ databases">
        <authorList>
            <person name="Dittberner H."/>
        </authorList>
    </citation>
    <scope>NUCLEOTIDE SEQUENCE [LARGE SCALE GENOMIC DNA]</scope>
</reference>
<dbReference type="Pfam" id="PF07814">
    <property type="entry name" value="WAPL"/>
    <property type="match status" value="1"/>
</dbReference>
<keyword evidence="4" id="KW-1185">Reference proteome</keyword>
<protein>
    <recommendedName>
        <fullName evidence="2">Wings apart-like protein C-terminal domain-containing protein</fullName>
    </recommendedName>
</protein>
<evidence type="ECO:0000313" key="4">
    <source>
        <dbReference type="Proteomes" id="UP000489600"/>
    </source>
</evidence>
<organism evidence="3 4">
    <name type="scientific">Arabis nemorensis</name>
    <dbReference type="NCBI Taxonomy" id="586526"/>
    <lineage>
        <taxon>Eukaryota</taxon>
        <taxon>Viridiplantae</taxon>
        <taxon>Streptophyta</taxon>
        <taxon>Embryophyta</taxon>
        <taxon>Tracheophyta</taxon>
        <taxon>Spermatophyta</taxon>
        <taxon>Magnoliopsida</taxon>
        <taxon>eudicotyledons</taxon>
        <taxon>Gunneridae</taxon>
        <taxon>Pentapetalae</taxon>
        <taxon>rosids</taxon>
        <taxon>malvids</taxon>
        <taxon>Brassicales</taxon>
        <taxon>Brassicaceae</taxon>
        <taxon>Arabideae</taxon>
        <taxon>Arabis</taxon>
    </lineage>
</organism>
<dbReference type="EMBL" id="CABITT030000003">
    <property type="protein sequence ID" value="VVA98682.1"/>
    <property type="molecule type" value="Genomic_DNA"/>
</dbReference>
<dbReference type="Proteomes" id="UP000489600">
    <property type="component" value="Unassembled WGS sequence"/>
</dbReference>
<evidence type="ECO:0000256" key="1">
    <source>
        <dbReference type="ARBA" id="ARBA00006854"/>
    </source>
</evidence>
<dbReference type="Gene3D" id="1.25.10.10">
    <property type="entry name" value="Leucine-rich Repeat Variant"/>
    <property type="match status" value="1"/>
</dbReference>
<dbReference type="InterPro" id="IPR011989">
    <property type="entry name" value="ARM-like"/>
</dbReference>
<dbReference type="InterPro" id="IPR022771">
    <property type="entry name" value="WAPL_C"/>
</dbReference>
<proteinExistence type="inferred from homology"/>
<comment type="similarity">
    <text evidence="1">Belongs to the WAPL family.</text>
</comment>
<dbReference type="InterPro" id="IPR039874">
    <property type="entry name" value="WAPL"/>
</dbReference>
<dbReference type="PANTHER" id="PTHR22100">
    <property type="entry name" value="WINGS APART-LIKE PROTEIN HOMOLOG"/>
    <property type="match status" value="1"/>
</dbReference>
<gene>
    <name evidence="3" type="ORF">ANE_LOCUS9127</name>
</gene>
<evidence type="ECO:0000259" key="2">
    <source>
        <dbReference type="Pfam" id="PF07814"/>
    </source>
</evidence>
<name>A0A565BAT8_9BRAS</name>
<evidence type="ECO:0000313" key="3">
    <source>
        <dbReference type="EMBL" id="VVA98682.1"/>
    </source>
</evidence>